<feature type="transmembrane region" description="Helical" evidence="7">
    <location>
        <begin position="213"/>
        <end position="228"/>
    </location>
</feature>
<name>A0A7Y9ID79_9ACTN</name>
<feature type="transmembrane region" description="Helical" evidence="7">
    <location>
        <begin position="184"/>
        <end position="201"/>
    </location>
</feature>
<evidence type="ECO:0000256" key="5">
    <source>
        <dbReference type="ARBA" id="ARBA00022989"/>
    </source>
</evidence>
<feature type="domain" description="Peptidase S54 rhomboid" evidence="8">
    <location>
        <begin position="112"/>
        <end position="251"/>
    </location>
</feature>
<dbReference type="SUPFAM" id="SSF144091">
    <property type="entry name" value="Rhomboid-like"/>
    <property type="match status" value="1"/>
</dbReference>
<dbReference type="InterPro" id="IPR022764">
    <property type="entry name" value="Peptidase_S54_rhomboid_dom"/>
</dbReference>
<dbReference type="RefSeq" id="WP_179757326.1">
    <property type="nucleotide sequence ID" value="NZ_JACCBU010000001.1"/>
</dbReference>
<sequence length="285" mass="29832">MAGPDFTAPADPVCYRHPDRPTGIRCQRCRKPICGECMNTASVGFQCPRCVSAGQQTTRTPRSLFGANLRAGGGIVTKVLMGILVATFLLDLPTGGLVSAVLEMAGYYIETGQFWRLLTYGLITTGSGSFFAILGLLMNLLVLWMAGRSLESELGSVRFAALYLIAGLGGATVLFLVAPTNYGFAGSTTALVGLLGANAIFKRRTGEDIRPDITLLVLLVLLNILAAFNSLGWIGLIGGIVVGAIAGATIAYAPRDRRGTWEAVGLASVAAACLVAIAAKLVLFS</sequence>
<feature type="transmembrane region" description="Helical" evidence="7">
    <location>
        <begin position="122"/>
        <end position="147"/>
    </location>
</feature>
<dbReference type="Gene3D" id="1.20.1540.10">
    <property type="entry name" value="Rhomboid-like"/>
    <property type="match status" value="1"/>
</dbReference>
<evidence type="ECO:0000256" key="3">
    <source>
        <dbReference type="ARBA" id="ARBA00022692"/>
    </source>
</evidence>
<feature type="transmembrane region" description="Helical" evidence="7">
    <location>
        <begin position="264"/>
        <end position="284"/>
    </location>
</feature>
<dbReference type="AlphaFoldDB" id="A0A7Y9ID79"/>
<feature type="transmembrane region" description="Helical" evidence="7">
    <location>
        <begin position="159"/>
        <end position="178"/>
    </location>
</feature>
<reference evidence="9 10" key="1">
    <citation type="submission" date="2020-07" db="EMBL/GenBank/DDBJ databases">
        <title>Sequencing the genomes of 1000 actinobacteria strains.</title>
        <authorList>
            <person name="Klenk H.-P."/>
        </authorList>
    </citation>
    <scope>NUCLEOTIDE SEQUENCE [LARGE SCALE GENOMIC DNA]</scope>
    <source>
        <strain evidence="9 10">DSM 22083</strain>
    </source>
</reference>
<dbReference type="PANTHER" id="PTHR43731">
    <property type="entry name" value="RHOMBOID PROTEASE"/>
    <property type="match status" value="1"/>
</dbReference>
<evidence type="ECO:0000256" key="4">
    <source>
        <dbReference type="ARBA" id="ARBA00022801"/>
    </source>
</evidence>
<keyword evidence="5 7" id="KW-1133">Transmembrane helix</keyword>
<gene>
    <name evidence="9" type="ORF">BKA15_006107</name>
</gene>
<proteinExistence type="inferred from homology"/>
<feature type="transmembrane region" description="Helical" evidence="7">
    <location>
        <begin position="79"/>
        <end position="102"/>
    </location>
</feature>
<keyword evidence="9" id="KW-0645">Protease</keyword>
<keyword evidence="6 7" id="KW-0472">Membrane</keyword>
<evidence type="ECO:0000256" key="6">
    <source>
        <dbReference type="ARBA" id="ARBA00023136"/>
    </source>
</evidence>
<dbReference type="PANTHER" id="PTHR43731:SF14">
    <property type="entry name" value="PRESENILIN-ASSOCIATED RHOMBOID-LIKE PROTEIN, MITOCHONDRIAL"/>
    <property type="match status" value="1"/>
</dbReference>
<feature type="transmembrane region" description="Helical" evidence="7">
    <location>
        <begin position="234"/>
        <end position="252"/>
    </location>
</feature>
<evidence type="ECO:0000259" key="8">
    <source>
        <dbReference type="Pfam" id="PF01694"/>
    </source>
</evidence>
<accession>A0A7Y9ID79</accession>
<dbReference type="GO" id="GO:0004252">
    <property type="term" value="F:serine-type endopeptidase activity"/>
    <property type="evidence" value="ECO:0007669"/>
    <property type="project" value="InterPro"/>
</dbReference>
<evidence type="ECO:0000313" key="10">
    <source>
        <dbReference type="Proteomes" id="UP000569914"/>
    </source>
</evidence>
<dbReference type="InterPro" id="IPR035952">
    <property type="entry name" value="Rhomboid-like_sf"/>
</dbReference>
<keyword evidence="3 7" id="KW-0812">Transmembrane</keyword>
<comment type="subcellular location">
    <subcellularLocation>
        <location evidence="1">Membrane</location>
        <topology evidence="1">Multi-pass membrane protein</topology>
    </subcellularLocation>
</comment>
<evidence type="ECO:0000256" key="2">
    <source>
        <dbReference type="ARBA" id="ARBA00009045"/>
    </source>
</evidence>
<comment type="caution">
    <text evidence="9">The sequence shown here is derived from an EMBL/GenBank/DDBJ whole genome shotgun (WGS) entry which is preliminary data.</text>
</comment>
<dbReference type="GO" id="GO:0006508">
    <property type="term" value="P:proteolysis"/>
    <property type="evidence" value="ECO:0007669"/>
    <property type="project" value="UniProtKB-KW"/>
</dbReference>
<dbReference type="EMBL" id="JACCBU010000001">
    <property type="protein sequence ID" value="NYE74778.1"/>
    <property type="molecule type" value="Genomic_DNA"/>
</dbReference>
<dbReference type="Proteomes" id="UP000569914">
    <property type="component" value="Unassembled WGS sequence"/>
</dbReference>
<evidence type="ECO:0000256" key="7">
    <source>
        <dbReference type="SAM" id="Phobius"/>
    </source>
</evidence>
<keyword evidence="4" id="KW-0378">Hydrolase</keyword>
<dbReference type="InterPro" id="IPR050925">
    <property type="entry name" value="Rhomboid_protease_S54"/>
</dbReference>
<protein>
    <submittedName>
        <fullName evidence="9">Membrane associated rhomboid family serine protease</fullName>
    </submittedName>
</protein>
<dbReference type="SUPFAM" id="SSF57845">
    <property type="entry name" value="B-box zinc-binding domain"/>
    <property type="match status" value="1"/>
</dbReference>
<comment type="similarity">
    <text evidence="2">Belongs to the peptidase S54 family.</text>
</comment>
<evidence type="ECO:0000256" key="1">
    <source>
        <dbReference type="ARBA" id="ARBA00004141"/>
    </source>
</evidence>
<evidence type="ECO:0000313" key="9">
    <source>
        <dbReference type="EMBL" id="NYE74778.1"/>
    </source>
</evidence>
<dbReference type="Pfam" id="PF01694">
    <property type="entry name" value="Rhomboid"/>
    <property type="match status" value="1"/>
</dbReference>
<dbReference type="GO" id="GO:0016020">
    <property type="term" value="C:membrane"/>
    <property type="evidence" value="ECO:0007669"/>
    <property type="project" value="UniProtKB-SubCell"/>
</dbReference>
<organism evidence="9 10">
    <name type="scientific">Microlunatus parietis</name>
    <dbReference type="NCBI Taxonomy" id="682979"/>
    <lineage>
        <taxon>Bacteria</taxon>
        <taxon>Bacillati</taxon>
        <taxon>Actinomycetota</taxon>
        <taxon>Actinomycetes</taxon>
        <taxon>Propionibacteriales</taxon>
        <taxon>Propionibacteriaceae</taxon>
        <taxon>Microlunatus</taxon>
    </lineage>
</organism>
<keyword evidence="10" id="KW-1185">Reference proteome</keyword>